<sequence>PGPLSDRDRVEAALEAAKKKWDKKGLVKALRSKVSFIAKWFCDDWGRTLINGEYVKMLVGCGDCELDLAKHKSKKYDLLGGEEEGREGEGDP</sequence>
<accession>A0A9K3GPK0</accession>
<name>A0A9K3GPK0_9EUKA</name>
<gene>
    <name evidence="1" type="ORF">KIPB_012631</name>
</gene>
<dbReference type="AlphaFoldDB" id="A0A9K3GPK0"/>
<reference evidence="1 2" key="1">
    <citation type="journal article" date="2018" name="PLoS ONE">
        <title>The draft genome of Kipferlia bialata reveals reductive genome evolution in fornicate parasites.</title>
        <authorList>
            <person name="Tanifuji G."/>
            <person name="Takabayashi S."/>
            <person name="Kume K."/>
            <person name="Takagi M."/>
            <person name="Nakayama T."/>
            <person name="Kamikawa R."/>
            <person name="Inagaki Y."/>
            <person name="Hashimoto T."/>
        </authorList>
    </citation>
    <scope>NUCLEOTIDE SEQUENCE [LARGE SCALE GENOMIC DNA]</scope>
    <source>
        <strain evidence="1">NY0173</strain>
    </source>
</reference>
<proteinExistence type="predicted"/>
<organism evidence="1 2">
    <name type="scientific">Kipferlia bialata</name>
    <dbReference type="NCBI Taxonomy" id="797122"/>
    <lineage>
        <taxon>Eukaryota</taxon>
        <taxon>Metamonada</taxon>
        <taxon>Carpediemonas-like organisms</taxon>
        <taxon>Kipferlia</taxon>
    </lineage>
</organism>
<dbReference type="EMBL" id="BDIP01005657">
    <property type="protein sequence ID" value="GIQ90000.1"/>
    <property type="molecule type" value="Genomic_DNA"/>
</dbReference>
<keyword evidence="2" id="KW-1185">Reference proteome</keyword>
<feature type="non-terminal residue" evidence="1">
    <location>
        <position position="92"/>
    </location>
</feature>
<evidence type="ECO:0000313" key="2">
    <source>
        <dbReference type="Proteomes" id="UP000265618"/>
    </source>
</evidence>
<protein>
    <submittedName>
        <fullName evidence="1">Uncharacterized protein</fullName>
    </submittedName>
</protein>
<comment type="caution">
    <text evidence="1">The sequence shown here is derived from an EMBL/GenBank/DDBJ whole genome shotgun (WGS) entry which is preliminary data.</text>
</comment>
<evidence type="ECO:0000313" key="1">
    <source>
        <dbReference type="EMBL" id="GIQ90000.1"/>
    </source>
</evidence>
<dbReference type="Proteomes" id="UP000265618">
    <property type="component" value="Unassembled WGS sequence"/>
</dbReference>